<feature type="region of interest" description="Disordered" evidence="1">
    <location>
        <begin position="1"/>
        <end position="24"/>
    </location>
</feature>
<feature type="compositionally biased region" description="Low complexity" evidence="1">
    <location>
        <begin position="533"/>
        <end position="542"/>
    </location>
</feature>
<sequence>MLLSPALGQSPPQTPALPPALQQSTSSFTNCPLEIQRLIMNAADHDSMPRFLEISRSIRTVAMTDPCIRSALARLRLSRAANYSTEFEELNEAAKDSVADIFRFEFDVFSNFNPDQIDLPMAFFRVHFLQQGIPQLLPLMDGFIQEAELLDAGFGVLDYSELSLAQKFSLSPMLSLASEGDVDVLLGLRDRLLSYCEAPEFLWAMNRHRAPRMTALRDAAAEAYQIPDMYTCPNEGFMAADMAIVFAMVSARKFAELGTFLTETMNLDLPTPERSVMGDDGGDLNEDQSAMGSLPHSPFLQDLASLPSTNSISSLDIGSHTPNTEFSSAGTRTPNTEFSDMDEDMEDRDDLMDVENDGDLTPYLRRSTLAFMLMAELDQDPLAFPHFQDRGILGSLLWRVLVCASDNGLDKAHRKATTIWNEQVQMPIPEQLPGGCNDNYFGQKIMYDHRTGNLKFLVNRGVLHNRDLAGGVPFTAPEVPPSFHRRETEQMRDILEVNAILTAHHSFPSMDEIDAEIERQVEGEFSDSDSDTDSGPSTPGEW</sequence>
<feature type="compositionally biased region" description="Polar residues" evidence="1">
    <location>
        <begin position="316"/>
        <end position="338"/>
    </location>
</feature>
<feature type="region of interest" description="Disordered" evidence="1">
    <location>
        <begin position="316"/>
        <end position="342"/>
    </location>
</feature>
<proteinExistence type="predicted"/>
<evidence type="ECO:0000256" key="1">
    <source>
        <dbReference type="SAM" id="MobiDB-lite"/>
    </source>
</evidence>
<evidence type="ECO:0000313" key="2">
    <source>
        <dbReference type="EMBL" id="KAJ1909550.1"/>
    </source>
</evidence>
<evidence type="ECO:0000313" key="3">
    <source>
        <dbReference type="Proteomes" id="UP001150569"/>
    </source>
</evidence>
<name>A0A9W7ZPP4_9FUNG</name>
<organism evidence="2 3">
    <name type="scientific">Tieghemiomyces parasiticus</name>
    <dbReference type="NCBI Taxonomy" id="78921"/>
    <lineage>
        <taxon>Eukaryota</taxon>
        <taxon>Fungi</taxon>
        <taxon>Fungi incertae sedis</taxon>
        <taxon>Zoopagomycota</taxon>
        <taxon>Kickxellomycotina</taxon>
        <taxon>Dimargaritomycetes</taxon>
        <taxon>Dimargaritales</taxon>
        <taxon>Dimargaritaceae</taxon>
        <taxon>Tieghemiomyces</taxon>
    </lineage>
</organism>
<feature type="region of interest" description="Disordered" evidence="1">
    <location>
        <begin position="514"/>
        <end position="542"/>
    </location>
</feature>
<gene>
    <name evidence="2" type="ORF">IWQ60_011109</name>
</gene>
<reference evidence="2" key="1">
    <citation type="submission" date="2022-07" db="EMBL/GenBank/DDBJ databases">
        <title>Phylogenomic reconstructions and comparative analyses of Kickxellomycotina fungi.</title>
        <authorList>
            <person name="Reynolds N.K."/>
            <person name="Stajich J.E."/>
            <person name="Barry K."/>
            <person name="Grigoriev I.V."/>
            <person name="Crous P."/>
            <person name="Smith M.E."/>
        </authorList>
    </citation>
    <scope>NUCLEOTIDE SEQUENCE</scope>
    <source>
        <strain evidence="2">RSA 861</strain>
    </source>
</reference>
<dbReference type="Proteomes" id="UP001150569">
    <property type="component" value="Unassembled WGS sequence"/>
</dbReference>
<dbReference type="AlphaFoldDB" id="A0A9W7ZPP4"/>
<comment type="caution">
    <text evidence="2">The sequence shown here is derived from an EMBL/GenBank/DDBJ whole genome shotgun (WGS) entry which is preliminary data.</text>
</comment>
<accession>A0A9W7ZPP4</accession>
<protein>
    <submittedName>
        <fullName evidence="2">Uncharacterized protein</fullName>
    </submittedName>
</protein>
<dbReference type="EMBL" id="JANBPT010001183">
    <property type="protein sequence ID" value="KAJ1909550.1"/>
    <property type="molecule type" value="Genomic_DNA"/>
</dbReference>
<keyword evidence="3" id="KW-1185">Reference proteome</keyword>
<feature type="region of interest" description="Disordered" evidence="1">
    <location>
        <begin position="271"/>
        <end position="292"/>
    </location>
</feature>